<feature type="transmembrane region" description="Helical" evidence="15">
    <location>
        <begin position="319"/>
        <end position="341"/>
    </location>
</feature>
<dbReference type="GO" id="GO:0046872">
    <property type="term" value="F:metal ion binding"/>
    <property type="evidence" value="ECO:0007669"/>
    <property type="project" value="UniProtKB-KW"/>
</dbReference>
<dbReference type="CDD" id="cd01879">
    <property type="entry name" value="FeoB"/>
    <property type="match status" value="1"/>
</dbReference>
<feature type="binding site" evidence="13">
    <location>
        <begin position="114"/>
        <end position="117"/>
    </location>
    <ligand>
        <name>GTP</name>
        <dbReference type="ChEBI" id="CHEBI:37565"/>
        <label>1</label>
    </ligand>
</feature>
<dbReference type="EMBL" id="QPJY01000014">
    <property type="protein sequence ID" value="RCX24885.1"/>
    <property type="molecule type" value="Genomic_DNA"/>
</dbReference>
<dbReference type="RefSeq" id="WP_114281085.1">
    <property type="nucleotide sequence ID" value="NZ_QPJY01000014.1"/>
</dbReference>
<dbReference type="InterPro" id="IPR011642">
    <property type="entry name" value="Gate_dom"/>
</dbReference>
<accession>A0A369BV58</accession>
<keyword evidence="7 15" id="KW-1133">Transmembrane helix</keyword>
<name>A0A369BV58_9GAMM</name>
<dbReference type="SUPFAM" id="SSF52540">
    <property type="entry name" value="P-loop containing nucleoside triphosphate hydrolases"/>
    <property type="match status" value="1"/>
</dbReference>
<dbReference type="Gene3D" id="3.40.50.300">
    <property type="entry name" value="P-loop containing nucleotide triphosphate hydrolases"/>
    <property type="match status" value="1"/>
</dbReference>
<feature type="transmembrane region" description="Helical" evidence="15">
    <location>
        <begin position="386"/>
        <end position="406"/>
    </location>
</feature>
<evidence type="ECO:0000313" key="17">
    <source>
        <dbReference type="EMBL" id="RCX24885.1"/>
    </source>
</evidence>
<dbReference type="Pfam" id="PF07670">
    <property type="entry name" value="Gate"/>
    <property type="match status" value="2"/>
</dbReference>
<comment type="subcellular location">
    <subcellularLocation>
        <location evidence="15">Cell inner membrane</location>
        <topology evidence="15">Multi-pass membrane protein</topology>
    </subcellularLocation>
    <subcellularLocation>
        <location evidence="1">Cell membrane</location>
        <topology evidence="1">Multi-pass membrane protein</topology>
    </subcellularLocation>
</comment>
<feature type="transmembrane region" description="Helical" evidence="15">
    <location>
        <begin position="254"/>
        <end position="272"/>
    </location>
</feature>
<feature type="transmembrane region" description="Helical" evidence="15">
    <location>
        <begin position="570"/>
        <end position="590"/>
    </location>
</feature>
<evidence type="ECO:0000256" key="1">
    <source>
        <dbReference type="ARBA" id="ARBA00004651"/>
    </source>
</evidence>
<evidence type="ECO:0000256" key="9">
    <source>
        <dbReference type="ARBA" id="ARBA00023065"/>
    </source>
</evidence>
<feature type="transmembrane region" description="Helical" evidence="15">
    <location>
        <begin position="279"/>
        <end position="299"/>
    </location>
</feature>
<dbReference type="InterPro" id="IPR011640">
    <property type="entry name" value="Fe2_transport_prot_B_C"/>
</dbReference>
<evidence type="ECO:0000256" key="5">
    <source>
        <dbReference type="ARBA" id="ARBA00022692"/>
    </source>
</evidence>
<sequence>MKRIALLGMPNTGKSTFFNRLTGASARVGNWPGVTVDLLGAKVLVGDAMVEVVDLPGIYDLHGFSDDERVVREFLENNPLDLVVVILNTTQIDRQLGLALQLKELGIPILMLLNMADEARKRGVHVDIDRLSGSLEAPVVTLSAKYGQGFPKALEMLRMVLQDSRPVSAAWLRAQLQQDDRLQVEMEHILGHAVELSRPLGEDATARLDRVLLHPWFGLPLFFLAVFLLFQLVYTLGAPLQDGTAWLLEQFKGLALAPLAGVLPAFLYGLLVEGLFDGLGTVASFVPIIVLFFLGMAVVEDSGYLSRAAFIMDAMMSRLGLDGRSFVMLLMGFGCNVPALMGTRVMRTRAMRLLTMLIIPFSLCSARLQVFLFLTTALFAPAQAPLVLFSLYMVSFLLAFLTAWLFRGRYRSEEPFVLELPPYRLPTLRQVFMRGWLEVSHFLRRATTFIIIGVVLVWLLTHLPTGVMPAGPETLAGHIGALFEPLLAPLGIDQQLTVALMFGFVAKEVLIGALAVIYGASGDALMGVMATRMDWVQAYSFMLFTLLYTPCLSTVATLRSESRSGGFTLLALGWGLLVAWLVSAVFYQAARLLGF</sequence>
<dbReference type="Proteomes" id="UP000252707">
    <property type="component" value="Unassembled WGS sequence"/>
</dbReference>
<keyword evidence="6 13" id="KW-0547">Nucleotide-binding</keyword>
<dbReference type="NCBIfam" id="TIGR00437">
    <property type="entry name" value="feoB"/>
    <property type="match status" value="1"/>
</dbReference>
<evidence type="ECO:0000256" key="6">
    <source>
        <dbReference type="ARBA" id="ARBA00022741"/>
    </source>
</evidence>
<keyword evidence="5 15" id="KW-0812">Transmembrane</keyword>
<dbReference type="GO" id="GO:0005886">
    <property type="term" value="C:plasma membrane"/>
    <property type="evidence" value="ECO:0007669"/>
    <property type="project" value="UniProtKB-SubCell"/>
</dbReference>
<gene>
    <name evidence="17" type="ORF">DFQ59_11441</name>
</gene>
<evidence type="ECO:0000256" key="2">
    <source>
        <dbReference type="ARBA" id="ARBA00022448"/>
    </source>
</evidence>
<feature type="domain" description="FeoB-type G" evidence="16">
    <location>
        <begin position="1"/>
        <end position="163"/>
    </location>
</feature>
<keyword evidence="11 15" id="KW-0472">Membrane</keyword>
<comment type="function">
    <text evidence="15">Probable transporter of a GTP-driven Fe(2+) uptake system.</text>
</comment>
<dbReference type="InterPro" id="IPR050860">
    <property type="entry name" value="FeoB_GTPase"/>
</dbReference>
<protein>
    <recommendedName>
        <fullName evidence="12 15">Ferrous iron transport protein B</fullName>
    </recommendedName>
</protein>
<reference evidence="17 18" key="1">
    <citation type="submission" date="2018-07" db="EMBL/GenBank/DDBJ databases">
        <title>Genomic Encyclopedia of Type Strains, Phase IV (KMG-IV): sequencing the most valuable type-strain genomes for metagenomic binning, comparative biology and taxonomic classification.</title>
        <authorList>
            <person name="Goeker M."/>
        </authorList>
    </citation>
    <scope>NUCLEOTIDE SEQUENCE [LARGE SCALE GENOMIC DNA]</scope>
    <source>
        <strain evidence="17 18">DSM 26407</strain>
    </source>
</reference>
<keyword evidence="9" id="KW-0406">Ion transport</keyword>
<keyword evidence="8 15" id="KW-0408">Iron</keyword>
<evidence type="ECO:0000256" key="3">
    <source>
        <dbReference type="ARBA" id="ARBA00022475"/>
    </source>
</evidence>
<feature type="binding site" evidence="14">
    <location>
        <position position="19"/>
    </location>
    <ligand>
        <name>Mg(2+)</name>
        <dbReference type="ChEBI" id="CHEBI:18420"/>
        <label>2</label>
    </ligand>
</feature>
<dbReference type="AlphaFoldDB" id="A0A369BV58"/>
<evidence type="ECO:0000256" key="4">
    <source>
        <dbReference type="ARBA" id="ARBA00022496"/>
    </source>
</evidence>
<keyword evidence="18" id="KW-1185">Reference proteome</keyword>
<dbReference type="OrthoDB" id="9809127at2"/>
<dbReference type="PANTHER" id="PTHR43185">
    <property type="entry name" value="FERROUS IRON TRANSPORT PROTEIN B"/>
    <property type="match status" value="1"/>
</dbReference>
<evidence type="ECO:0000256" key="12">
    <source>
        <dbReference type="NCBIfam" id="TIGR00437"/>
    </source>
</evidence>
<dbReference type="GO" id="GO:0005525">
    <property type="term" value="F:GTP binding"/>
    <property type="evidence" value="ECO:0007669"/>
    <property type="project" value="UniProtKB-KW"/>
</dbReference>
<keyword evidence="14" id="KW-0479">Metal-binding</keyword>
<dbReference type="InterPro" id="IPR003373">
    <property type="entry name" value="Fe2_transport_prot-B"/>
</dbReference>
<evidence type="ECO:0000256" key="11">
    <source>
        <dbReference type="ARBA" id="ARBA00023136"/>
    </source>
</evidence>
<keyword evidence="10 13" id="KW-0342">GTP-binding</keyword>
<feature type="binding site" evidence="13">
    <location>
        <begin position="54"/>
        <end position="57"/>
    </location>
    <ligand>
        <name>GTP</name>
        <dbReference type="ChEBI" id="CHEBI:37565"/>
        <label>1</label>
    </ligand>
</feature>
<evidence type="ECO:0000259" key="16">
    <source>
        <dbReference type="PROSITE" id="PS51711"/>
    </source>
</evidence>
<evidence type="ECO:0000256" key="13">
    <source>
        <dbReference type="PIRSR" id="PIRSR603373-1"/>
    </source>
</evidence>
<evidence type="ECO:0000313" key="18">
    <source>
        <dbReference type="Proteomes" id="UP000252707"/>
    </source>
</evidence>
<comment type="caution">
    <text evidence="17">The sequence shown here is derived from an EMBL/GenBank/DDBJ whole genome shotgun (WGS) entry which is preliminary data.</text>
</comment>
<feature type="transmembrane region" description="Helical" evidence="15">
    <location>
        <begin position="216"/>
        <end position="234"/>
    </location>
</feature>
<feature type="transmembrane region" description="Helical" evidence="15">
    <location>
        <begin position="442"/>
        <end position="463"/>
    </location>
</feature>
<evidence type="ECO:0000256" key="8">
    <source>
        <dbReference type="ARBA" id="ARBA00023004"/>
    </source>
</evidence>
<feature type="binding site" evidence="14">
    <location>
        <position position="22"/>
    </location>
    <ligand>
        <name>Mg(2+)</name>
        <dbReference type="ChEBI" id="CHEBI:18420"/>
        <label>1</label>
    </ligand>
</feature>
<feature type="transmembrane region" description="Helical" evidence="15">
    <location>
        <begin position="475"/>
        <end position="492"/>
    </location>
</feature>
<keyword evidence="14" id="KW-0460">Magnesium</keyword>
<dbReference type="GO" id="GO:0015093">
    <property type="term" value="F:ferrous iron transmembrane transporter activity"/>
    <property type="evidence" value="ECO:0007669"/>
    <property type="project" value="UniProtKB-UniRule"/>
</dbReference>
<dbReference type="Pfam" id="PF07664">
    <property type="entry name" value="FeoB_C"/>
    <property type="match status" value="1"/>
</dbReference>
<feature type="binding site" evidence="13">
    <location>
        <begin position="33"/>
        <end position="37"/>
    </location>
    <ligand>
        <name>GTP</name>
        <dbReference type="ChEBI" id="CHEBI:37565"/>
        <label>1</label>
    </ligand>
</feature>
<feature type="binding site" evidence="13">
    <location>
        <begin position="8"/>
        <end position="15"/>
    </location>
    <ligand>
        <name>GTP</name>
        <dbReference type="ChEBI" id="CHEBI:37565"/>
        <label>1</label>
    </ligand>
</feature>
<organism evidence="17 18">
    <name type="scientific">Thioalbus denitrificans</name>
    <dbReference type="NCBI Taxonomy" id="547122"/>
    <lineage>
        <taxon>Bacteria</taxon>
        <taxon>Pseudomonadati</taxon>
        <taxon>Pseudomonadota</taxon>
        <taxon>Gammaproteobacteria</taxon>
        <taxon>Chromatiales</taxon>
        <taxon>Ectothiorhodospiraceae</taxon>
        <taxon>Thioalbus</taxon>
    </lineage>
</organism>
<dbReference type="PANTHER" id="PTHR43185:SF1">
    <property type="entry name" value="FE(2+) TRANSPORTER FEOB"/>
    <property type="match status" value="1"/>
</dbReference>
<feature type="transmembrane region" description="Helical" evidence="15">
    <location>
        <begin position="499"/>
        <end position="518"/>
    </location>
</feature>
<evidence type="ECO:0000256" key="15">
    <source>
        <dbReference type="RuleBase" id="RU362098"/>
    </source>
</evidence>
<keyword evidence="4 15" id="KW-0410">Iron transport</keyword>
<feature type="binding site" evidence="14">
    <location>
        <position position="23"/>
    </location>
    <ligand>
        <name>Mg(2+)</name>
        <dbReference type="ChEBI" id="CHEBI:18420"/>
        <label>2</label>
    </ligand>
</feature>
<feature type="transmembrane region" description="Helical" evidence="15">
    <location>
        <begin position="353"/>
        <end position="380"/>
    </location>
</feature>
<dbReference type="InterPro" id="IPR027417">
    <property type="entry name" value="P-loop_NTPase"/>
</dbReference>
<evidence type="ECO:0000256" key="10">
    <source>
        <dbReference type="ARBA" id="ARBA00023134"/>
    </source>
</evidence>
<proteinExistence type="inferred from homology"/>
<evidence type="ECO:0000256" key="7">
    <source>
        <dbReference type="ARBA" id="ARBA00022989"/>
    </source>
</evidence>
<dbReference type="PROSITE" id="PS51711">
    <property type="entry name" value="G_FEOB"/>
    <property type="match status" value="1"/>
</dbReference>
<dbReference type="Pfam" id="PF02421">
    <property type="entry name" value="FeoB_N"/>
    <property type="match status" value="1"/>
</dbReference>
<dbReference type="InterPro" id="IPR030389">
    <property type="entry name" value="G_FEOB_dom"/>
</dbReference>
<evidence type="ECO:0000256" key="14">
    <source>
        <dbReference type="PIRSR" id="PIRSR603373-2"/>
    </source>
</evidence>
<comment type="similarity">
    <text evidence="15">Belongs to the TRAFAC class TrmE-Era-EngA-EngB-Septin-like GTPase superfamily. FeoB GTPase (TC 9.A.8) family.</text>
</comment>
<feature type="transmembrane region" description="Helical" evidence="15">
    <location>
        <begin position="538"/>
        <end position="558"/>
    </location>
</feature>
<keyword evidence="3" id="KW-1003">Cell membrane</keyword>
<keyword evidence="2 15" id="KW-0813">Transport</keyword>